<reference evidence="1" key="1">
    <citation type="submission" date="2022-08" db="EMBL/GenBank/DDBJ databases">
        <authorList>
            <person name="Gutierrez-Valencia J."/>
        </authorList>
    </citation>
    <scope>NUCLEOTIDE SEQUENCE</scope>
</reference>
<organism evidence="1 2">
    <name type="scientific">Linum tenue</name>
    <dbReference type="NCBI Taxonomy" id="586396"/>
    <lineage>
        <taxon>Eukaryota</taxon>
        <taxon>Viridiplantae</taxon>
        <taxon>Streptophyta</taxon>
        <taxon>Embryophyta</taxon>
        <taxon>Tracheophyta</taxon>
        <taxon>Spermatophyta</taxon>
        <taxon>Magnoliopsida</taxon>
        <taxon>eudicotyledons</taxon>
        <taxon>Gunneridae</taxon>
        <taxon>Pentapetalae</taxon>
        <taxon>rosids</taxon>
        <taxon>fabids</taxon>
        <taxon>Malpighiales</taxon>
        <taxon>Linaceae</taxon>
        <taxon>Linum</taxon>
    </lineage>
</organism>
<dbReference type="EMBL" id="CAMGYJ010000007">
    <property type="protein sequence ID" value="CAI0443122.1"/>
    <property type="molecule type" value="Genomic_DNA"/>
</dbReference>
<proteinExistence type="predicted"/>
<sequence length="22" mass="2690">MRFGGWGTGKWWYKSILLLQFD</sequence>
<dbReference type="AlphaFoldDB" id="A0AAV0MA11"/>
<protein>
    <submittedName>
        <fullName evidence="1">Uncharacterized protein</fullName>
    </submittedName>
</protein>
<comment type="caution">
    <text evidence="1">The sequence shown here is derived from an EMBL/GenBank/DDBJ whole genome shotgun (WGS) entry which is preliminary data.</text>
</comment>
<evidence type="ECO:0000313" key="1">
    <source>
        <dbReference type="EMBL" id="CAI0443122.1"/>
    </source>
</evidence>
<dbReference type="Proteomes" id="UP001154282">
    <property type="component" value="Unassembled WGS sequence"/>
</dbReference>
<gene>
    <name evidence="1" type="ORF">LITE_LOCUS27544</name>
</gene>
<keyword evidence="2" id="KW-1185">Reference proteome</keyword>
<name>A0AAV0MA11_9ROSI</name>
<accession>A0AAV0MA11</accession>
<evidence type="ECO:0000313" key="2">
    <source>
        <dbReference type="Proteomes" id="UP001154282"/>
    </source>
</evidence>